<dbReference type="OrthoDB" id="9796690at2"/>
<comment type="cofactor">
    <cofactor evidence="1">
        <name>Mg(2+)</name>
        <dbReference type="ChEBI" id="CHEBI:18420"/>
    </cofactor>
</comment>
<dbReference type="Proteomes" id="UP000031623">
    <property type="component" value="Chromosome"/>
</dbReference>
<dbReference type="HOGENOM" id="CLU_118482_5_3_6"/>
<sequence length="135" mass="15206">MKYLLDTCIISQFVRGNVGVLQKFKTIPPEKISISAITYMEVEYGLKINPQRTAKIYPVMNSLFTVVKIVPYTQEDANATAEIRAILKARGMPIGPYDVMLAGCAKQRGLILVTDNLEEFQRIEGIVIENWVSRP</sequence>
<dbReference type="Gene3D" id="3.40.50.1010">
    <property type="entry name" value="5'-nuclease"/>
    <property type="match status" value="1"/>
</dbReference>
<keyword evidence="2" id="KW-1277">Toxin-antitoxin system</keyword>
<keyword evidence="6" id="KW-0460">Magnesium</keyword>
<keyword evidence="4" id="KW-0479">Metal-binding</keyword>
<accession>A0A090AI06</accession>
<feature type="domain" description="PIN" evidence="8">
    <location>
        <begin position="3"/>
        <end position="124"/>
    </location>
</feature>
<organism evidence="9 10">
    <name type="scientific">Thioploca ingrica</name>
    <dbReference type="NCBI Taxonomy" id="40754"/>
    <lineage>
        <taxon>Bacteria</taxon>
        <taxon>Pseudomonadati</taxon>
        <taxon>Pseudomonadota</taxon>
        <taxon>Gammaproteobacteria</taxon>
        <taxon>Thiotrichales</taxon>
        <taxon>Thiotrichaceae</taxon>
        <taxon>Thioploca</taxon>
    </lineage>
</organism>
<keyword evidence="3" id="KW-0540">Nuclease</keyword>
<dbReference type="GO" id="GO:0046872">
    <property type="term" value="F:metal ion binding"/>
    <property type="evidence" value="ECO:0007669"/>
    <property type="project" value="UniProtKB-KW"/>
</dbReference>
<evidence type="ECO:0000313" key="9">
    <source>
        <dbReference type="EMBL" id="BAP56959.1"/>
    </source>
</evidence>
<evidence type="ECO:0000256" key="2">
    <source>
        <dbReference type="ARBA" id="ARBA00022649"/>
    </source>
</evidence>
<evidence type="ECO:0000256" key="7">
    <source>
        <dbReference type="ARBA" id="ARBA00038093"/>
    </source>
</evidence>
<gene>
    <name evidence="9" type="ORF">THII_2662</name>
</gene>
<proteinExistence type="inferred from homology"/>
<evidence type="ECO:0000256" key="3">
    <source>
        <dbReference type="ARBA" id="ARBA00022722"/>
    </source>
</evidence>
<reference evidence="9 10" key="1">
    <citation type="journal article" date="2014" name="ISME J.">
        <title>Ecophysiology of Thioploca ingrica as revealed by the complete genome sequence supplemented with proteomic evidence.</title>
        <authorList>
            <person name="Kojima H."/>
            <person name="Ogura Y."/>
            <person name="Yamamoto N."/>
            <person name="Togashi T."/>
            <person name="Mori H."/>
            <person name="Watanabe T."/>
            <person name="Nemoto F."/>
            <person name="Kurokawa K."/>
            <person name="Hayashi T."/>
            <person name="Fukui M."/>
        </authorList>
    </citation>
    <scope>NUCLEOTIDE SEQUENCE [LARGE SCALE GENOMIC DNA]</scope>
</reference>
<keyword evidence="10" id="KW-1185">Reference proteome</keyword>
<dbReference type="SUPFAM" id="SSF88723">
    <property type="entry name" value="PIN domain-like"/>
    <property type="match status" value="1"/>
</dbReference>
<dbReference type="KEGG" id="tig:THII_2662"/>
<evidence type="ECO:0000259" key="8">
    <source>
        <dbReference type="Pfam" id="PF01850"/>
    </source>
</evidence>
<dbReference type="InterPro" id="IPR029060">
    <property type="entry name" value="PIN-like_dom_sf"/>
</dbReference>
<dbReference type="InterPro" id="IPR002716">
    <property type="entry name" value="PIN_dom"/>
</dbReference>
<dbReference type="GO" id="GO:0004518">
    <property type="term" value="F:nuclease activity"/>
    <property type="evidence" value="ECO:0007669"/>
    <property type="project" value="UniProtKB-KW"/>
</dbReference>
<dbReference type="EMBL" id="AP014633">
    <property type="protein sequence ID" value="BAP56959.1"/>
    <property type="molecule type" value="Genomic_DNA"/>
</dbReference>
<dbReference type="PANTHER" id="PTHR33653">
    <property type="entry name" value="RIBONUCLEASE VAPC2"/>
    <property type="match status" value="1"/>
</dbReference>
<dbReference type="InterPro" id="IPR050556">
    <property type="entry name" value="Type_II_TA_system_RNase"/>
</dbReference>
<evidence type="ECO:0000313" key="10">
    <source>
        <dbReference type="Proteomes" id="UP000031623"/>
    </source>
</evidence>
<dbReference type="STRING" id="40754.THII_2662"/>
<dbReference type="GO" id="GO:0016787">
    <property type="term" value="F:hydrolase activity"/>
    <property type="evidence" value="ECO:0007669"/>
    <property type="project" value="UniProtKB-KW"/>
</dbReference>
<name>A0A090AI06_9GAMM</name>
<dbReference type="CDD" id="cd18750">
    <property type="entry name" value="PIN_VapC4-5_FitB-like"/>
    <property type="match status" value="1"/>
</dbReference>
<protein>
    <submittedName>
        <fullName evidence="9">Nucleic acid-binding protein, contains PIN domain</fullName>
    </submittedName>
</protein>
<evidence type="ECO:0000256" key="4">
    <source>
        <dbReference type="ARBA" id="ARBA00022723"/>
    </source>
</evidence>
<dbReference type="AlphaFoldDB" id="A0A090AI06"/>
<dbReference type="PANTHER" id="PTHR33653:SF1">
    <property type="entry name" value="RIBONUCLEASE VAPC2"/>
    <property type="match status" value="1"/>
</dbReference>
<comment type="similarity">
    <text evidence="7">Belongs to the PINc/VapC protein family.</text>
</comment>
<keyword evidence="5" id="KW-0378">Hydrolase</keyword>
<evidence type="ECO:0000256" key="1">
    <source>
        <dbReference type="ARBA" id="ARBA00001946"/>
    </source>
</evidence>
<evidence type="ECO:0000256" key="6">
    <source>
        <dbReference type="ARBA" id="ARBA00022842"/>
    </source>
</evidence>
<dbReference type="Pfam" id="PF01850">
    <property type="entry name" value="PIN"/>
    <property type="match status" value="1"/>
</dbReference>
<evidence type="ECO:0000256" key="5">
    <source>
        <dbReference type="ARBA" id="ARBA00022801"/>
    </source>
</evidence>